<dbReference type="AlphaFoldDB" id="A0A852USI6"/>
<keyword evidence="6" id="KW-1185">Reference proteome</keyword>
<protein>
    <submittedName>
        <fullName evidence="5">Mce-associated membrane protein</fullName>
    </submittedName>
</protein>
<evidence type="ECO:0000313" key="5">
    <source>
        <dbReference type="EMBL" id="NYF38568.1"/>
    </source>
</evidence>
<dbReference type="Proteomes" id="UP000576393">
    <property type="component" value="Unassembled WGS sequence"/>
</dbReference>
<dbReference type="PANTHER" id="PTHR37042">
    <property type="entry name" value="OUTER MEMBRANE PROTEIN RV1973"/>
    <property type="match status" value="1"/>
</dbReference>
<evidence type="ECO:0000256" key="2">
    <source>
        <dbReference type="ARBA" id="ARBA00023136"/>
    </source>
</evidence>
<dbReference type="RefSeq" id="WP_179818293.1">
    <property type="nucleotide sequence ID" value="NZ_JACCCO010000001.1"/>
</dbReference>
<gene>
    <name evidence="5" type="ORF">HDA43_000727</name>
</gene>
<evidence type="ECO:0000256" key="4">
    <source>
        <dbReference type="SAM" id="Phobius"/>
    </source>
</evidence>
<organism evidence="5 6">
    <name type="scientific">Streptosporangium sandarakinum</name>
    <dbReference type="NCBI Taxonomy" id="1260955"/>
    <lineage>
        <taxon>Bacteria</taxon>
        <taxon>Bacillati</taxon>
        <taxon>Actinomycetota</taxon>
        <taxon>Actinomycetes</taxon>
        <taxon>Streptosporangiales</taxon>
        <taxon>Streptosporangiaceae</taxon>
        <taxon>Streptosporangium</taxon>
    </lineage>
</organism>
<reference evidence="5 6" key="1">
    <citation type="submission" date="2020-07" db="EMBL/GenBank/DDBJ databases">
        <title>Sequencing the genomes of 1000 actinobacteria strains.</title>
        <authorList>
            <person name="Klenk H.-P."/>
        </authorList>
    </citation>
    <scope>NUCLEOTIDE SEQUENCE [LARGE SCALE GENOMIC DNA]</scope>
    <source>
        <strain evidence="5 6">DSM 45763</strain>
    </source>
</reference>
<sequence length="254" mass="26679">MEPDIGPVRMEPDRASPDPGRADAGTAAPHRADAGPAAPGGTAAARVGRGPVAPGRVTTRRAGVIAAAAVAGMLATTVTAAFQWRTADRLRQEDSERTAVAARAREFAAALQSYDYADLRACRDRVRAVSSERFERTYDEVFARLRDAIISLRARSAASVRDVYVSGVTPERARAITVVDSTVTSTAGTRRLLGTYMRLDLVRAGGRWEVDGTTVMGAADELVTDPQGRTVTPSPGPPGNSPGDDSAGDSGEDE</sequence>
<comment type="subcellular location">
    <subcellularLocation>
        <location evidence="1">Membrane</location>
    </subcellularLocation>
</comment>
<accession>A0A852USI6</accession>
<feature type="compositionally biased region" description="Low complexity" evidence="3">
    <location>
        <begin position="26"/>
        <end position="55"/>
    </location>
</feature>
<feature type="transmembrane region" description="Helical" evidence="4">
    <location>
        <begin position="62"/>
        <end position="82"/>
    </location>
</feature>
<evidence type="ECO:0000313" key="6">
    <source>
        <dbReference type="Proteomes" id="UP000576393"/>
    </source>
</evidence>
<proteinExistence type="predicted"/>
<evidence type="ECO:0000256" key="3">
    <source>
        <dbReference type="SAM" id="MobiDB-lite"/>
    </source>
</evidence>
<keyword evidence="4" id="KW-0812">Transmembrane</keyword>
<feature type="region of interest" description="Disordered" evidence="3">
    <location>
        <begin position="217"/>
        <end position="254"/>
    </location>
</feature>
<keyword evidence="2 4" id="KW-0472">Membrane</keyword>
<dbReference type="PANTHER" id="PTHR37042:SF4">
    <property type="entry name" value="OUTER MEMBRANE PROTEIN RV1973"/>
    <property type="match status" value="1"/>
</dbReference>
<feature type="region of interest" description="Disordered" evidence="3">
    <location>
        <begin position="1"/>
        <end position="55"/>
    </location>
</feature>
<evidence type="ECO:0000256" key="1">
    <source>
        <dbReference type="ARBA" id="ARBA00004370"/>
    </source>
</evidence>
<dbReference type="GO" id="GO:0016020">
    <property type="term" value="C:membrane"/>
    <property type="evidence" value="ECO:0007669"/>
    <property type="project" value="UniProtKB-SubCell"/>
</dbReference>
<comment type="caution">
    <text evidence="5">The sequence shown here is derived from an EMBL/GenBank/DDBJ whole genome shotgun (WGS) entry which is preliminary data.</text>
</comment>
<name>A0A852USI6_9ACTN</name>
<keyword evidence="4" id="KW-1133">Transmembrane helix</keyword>
<dbReference type="EMBL" id="JACCCO010000001">
    <property type="protein sequence ID" value="NYF38568.1"/>
    <property type="molecule type" value="Genomic_DNA"/>
</dbReference>